<dbReference type="Pfam" id="PF03016">
    <property type="entry name" value="Exostosin_GT47"/>
    <property type="match status" value="1"/>
</dbReference>
<gene>
    <name evidence="4" type="ORF">PCAR00345_LOCUS8750</name>
</gene>
<dbReference type="PANTHER" id="PTHR11062">
    <property type="entry name" value="EXOSTOSIN HEPARAN SULFATE GLYCOSYLTRANSFERASE -RELATED"/>
    <property type="match status" value="1"/>
</dbReference>
<dbReference type="PANTHER" id="PTHR11062:SF268">
    <property type="entry name" value="FAMILY PROTEIN, PUTATIVE, EXPRESSED-RELATED"/>
    <property type="match status" value="1"/>
</dbReference>
<organism evidence="4">
    <name type="scientific">Chrysotila carterae</name>
    <name type="common">Marine alga</name>
    <name type="synonym">Syracosphaera carterae</name>
    <dbReference type="NCBI Taxonomy" id="13221"/>
    <lineage>
        <taxon>Eukaryota</taxon>
        <taxon>Haptista</taxon>
        <taxon>Haptophyta</taxon>
        <taxon>Prymnesiophyceae</taxon>
        <taxon>Isochrysidales</taxon>
        <taxon>Isochrysidaceae</taxon>
        <taxon>Chrysotila</taxon>
    </lineage>
</organism>
<dbReference type="Gene3D" id="2.10.25.10">
    <property type="entry name" value="Laminin"/>
    <property type="match status" value="1"/>
</dbReference>
<dbReference type="InterPro" id="IPR004263">
    <property type="entry name" value="Exostosin"/>
</dbReference>
<evidence type="ECO:0000259" key="2">
    <source>
        <dbReference type="PROSITE" id="PS00022"/>
    </source>
</evidence>
<dbReference type="InterPro" id="IPR040911">
    <property type="entry name" value="Exostosin_GT47"/>
</dbReference>
<dbReference type="PROSITE" id="PS00022">
    <property type="entry name" value="EGF_1"/>
    <property type="match status" value="1"/>
</dbReference>
<dbReference type="GO" id="GO:0016757">
    <property type="term" value="F:glycosyltransferase activity"/>
    <property type="evidence" value="ECO:0007669"/>
    <property type="project" value="InterPro"/>
</dbReference>
<dbReference type="PROSITE" id="PS01186">
    <property type="entry name" value="EGF_2"/>
    <property type="match status" value="1"/>
</dbReference>
<name>A0A7S4EVM2_CHRCT</name>
<protein>
    <recommendedName>
        <fullName evidence="2 3">EGF-like domain-containing protein</fullName>
    </recommendedName>
</protein>
<evidence type="ECO:0000256" key="1">
    <source>
        <dbReference type="ARBA" id="ARBA00010271"/>
    </source>
</evidence>
<dbReference type="InterPro" id="IPR000742">
    <property type="entry name" value="EGF"/>
</dbReference>
<reference evidence="4" key="1">
    <citation type="submission" date="2021-01" db="EMBL/GenBank/DDBJ databases">
        <authorList>
            <person name="Corre E."/>
            <person name="Pelletier E."/>
            <person name="Niang G."/>
            <person name="Scheremetjew M."/>
            <person name="Finn R."/>
            <person name="Kale V."/>
            <person name="Holt S."/>
            <person name="Cochrane G."/>
            <person name="Meng A."/>
            <person name="Brown T."/>
            <person name="Cohen L."/>
        </authorList>
    </citation>
    <scope>NUCLEOTIDE SEQUENCE</scope>
    <source>
        <strain evidence="4">CCMP645</strain>
    </source>
</reference>
<proteinExistence type="inferred from homology"/>
<sequence>MHTLLRTNQKGRSLMGKQQLRRCPPLQEYDEITNQCQCPIGKIGRRCRRQAAGAGFAALAPMRLSQWQHRNLSYSTNDPPAPMQHPTGPTLTYHDSDVCGGHGVFNVAIDECRCTAGWAGARCGTRAARPCNWSPSEHDVLHHDALCAGNCDENHGFCYCAGLDSPFQRPLPYQCAPAAHRRTRLPDGRPAYPVWTSRSGGGGGGSEEGAWHMANIYFERQEKHEHFGWARALQTPIEWLYGQVPGNPVSPRLQRATTGAPGTEYVPFCSAAAASAPTHLLRCGGGCPEGRTGPLCEDVKQSFCLRDCMGRGECESGFCWCRNGWFGIDCSMRMVDEAGMVVRRKALKTYGGDADGAVEGAPLRETSRSEVVLARSLQSQQRLPSPVAAKSNLKIYVYDMPSEFTSRLLQWKGFPSVGLSRAIDIRNRSIHASGSLYALELALHEWLLDSPLRTVDAREADLFYVPIYLASIFMWPIVKHSDEPYLGRERREPRQRSHQGTLLMLQALRYISTTFPFWNASKGRDHVWLMLHDEGPCFCPKAIRSSILLTHYGYYAASPRPWTTFDDDNFLLDRAFYQRYLGDPRAPTRCFDRHKDIVVAPWKKPSFWLKALQKLHSGPLAKKTKLVFFAGDLGFGRVSGYSRDLRQLAFALFCNPKTTRPRDCTPVAYDKACDCECRPDLPQNCSLWEPGVTIITHSAAYHAELSEHTFCLAFPGDGWSSRVLDAVVHGCIPVIIEDDSYMFFEGQFSAAGLDLDYSDFSVRIAEKDLPQMVQRLKAISTPRVRQMQRNVRAVADFFVYKDMYNPSRKDRHWLLQKGEPHDAFYLIAKALERRASQLKSS</sequence>
<accession>A0A7S4EVM2</accession>
<feature type="domain" description="EGF-like" evidence="2 3">
    <location>
        <begin position="112"/>
        <end position="123"/>
    </location>
</feature>
<dbReference type="AlphaFoldDB" id="A0A7S4EVM2"/>
<comment type="similarity">
    <text evidence="1">Belongs to the glycosyltransferase 47 family.</text>
</comment>
<dbReference type="EMBL" id="HBIZ01014319">
    <property type="protein sequence ID" value="CAE0756156.1"/>
    <property type="molecule type" value="Transcribed_RNA"/>
</dbReference>
<evidence type="ECO:0000259" key="3">
    <source>
        <dbReference type="PROSITE" id="PS01186"/>
    </source>
</evidence>
<evidence type="ECO:0000313" key="4">
    <source>
        <dbReference type="EMBL" id="CAE0756156.1"/>
    </source>
</evidence>